<reference evidence="2 3" key="1">
    <citation type="submission" date="2020-02" db="EMBL/GenBank/DDBJ databases">
        <title>Complete Genome Sequence of Halomonas meridiana strain BAA-801, Isolated from Deep Sea Thermal Vent.</title>
        <authorList>
            <person name="Takahashi Y."/>
            <person name="Takahashi H."/>
            <person name="Galipon J."/>
            <person name="Arakawa K."/>
        </authorList>
    </citation>
    <scope>NUCLEOTIDE SEQUENCE [LARGE SCALE GENOMIC DNA]</scope>
    <source>
        <strain evidence="2 3">Slthf1</strain>
    </source>
</reference>
<accession>A0A0D7V369</accession>
<dbReference type="InterPro" id="IPR009061">
    <property type="entry name" value="DNA-bd_dom_put_sf"/>
</dbReference>
<evidence type="ECO:0000259" key="1">
    <source>
        <dbReference type="Pfam" id="PF12728"/>
    </source>
</evidence>
<dbReference type="SUPFAM" id="SSF46955">
    <property type="entry name" value="Putative DNA-binding domain"/>
    <property type="match status" value="1"/>
</dbReference>
<dbReference type="NCBIfam" id="TIGR01764">
    <property type="entry name" value="excise"/>
    <property type="match status" value="1"/>
</dbReference>
<dbReference type="OrthoDB" id="5298532at2"/>
<dbReference type="Gene3D" id="1.10.238.160">
    <property type="match status" value="1"/>
</dbReference>
<dbReference type="RefSeq" id="WP_044628624.1">
    <property type="nucleotide sequence ID" value="NZ_AP022821.1"/>
</dbReference>
<evidence type="ECO:0000313" key="3">
    <source>
        <dbReference type="Proteomes" id="UP000503197"/>
    </source>
</evidence>
<dbReference type="AlphaFoldDB" id="A0A0D7V369"/>
<organism evidence="2 3">
    <name type="scientific">Vreelandella aquamarina</name>
    <dbReference type="NCBI Taxonomy" id="77097"/>
    <lineage>
        <taxon>Bacteria</taxon>
        <taxon>Pseudomonadati</taxon>
        <taxon>Pseudomonadota</taxon>
        <taxon>Gammaproteobacteria</taxon>
        <taxon>Oceanospirillales</taxon>
        <taxon>Halomonadaceae</taxon>
        <taxon>Vreelandella</taxon>
    </lineage>
</organism>
<dbReference type="EMBL" id="AP022821">
    <property type="protein sequence ID" value="BCA93559.1"/>
    <property type="molecule type" value="Genomic_DNA"/>
</dbReference>
<proteinExistence type="predicted"/>
<feature type="domain" description="Helix-turn-helix" evidence="1">
    <location>
        <begin position="13"/>
        <end position="65"/>
    </location>
</feature>
<name>A0A0D7V369_9GAMM</name>
<dbReference type="Pfam" id="PF12728">
    <property type="entry name" value="HTH_17"/>
    <property type="match status" value="1"/>
</dbReference>
<dbReference type="InterPro" id="IPR041657">
    <property type="entry name" value="HTH_17"/>
</dbReference>
<protein>
    <recommendedName>
        <fullName evidence="1">Helix-turn-helix domain-containing protein</fullName>
    </recommendedName>
</protein>
<dbReference type="GO" id="GO:0003677">
    <property type="term" value="F:DNA binding"/>
    <property type="evidence" value="ECO:0007669"/>
    <property type="project" value="InterPro"/>
</dbReference>
<gene>
    <name evidence="2" type="ORF">HMSLTHF_33340</name>
</gene>
<sequence>MQRQYFNETNERLLTYEEVCAVTQLSQSTLRRYVKAGRFPAPIKPSPQGRAVRFRIQDVRDWLDRL</sequence>
<dbReference type="Proteomes" id="UP000503197">
    <property type="component" value="Chromosome"/>
</dbReference>
<dbReference type="InterPro" id="IPR010093">
    <property type="entry name" value="SinI_DNA-bd"/>
</dbReference>
<evidence type="ECO:0000313" key="2">
    <source>
        <dbReference type="EMBL" id="BCA93559.1"/>
    </source>
</evidence>